<evidence type="ECO:0000313" key="3">
    <source>
        <dbReference type="Proteomes" id="UP000695022"/>
    </source>
</evidence>
<evidence type="ECO:0000313" key="4">
    <source>
        <dbReference type="RefSeq" id="XP_014681621.1"/>
    </source>
</evidence>
<reference evidence="4" key="1">
    <citation type="submission" date="2025-08" db="UniProtKB">
        <authorList>
            <consortium name="RefSeq"/>
        </authorList>
    </citation>
    <scope>IDENTIFICATION</scope>
</reference>
<feature type="signal peptide" evidence="2">
    <location>
        <begin position="1"/>
        <end position="27"/>
    </location>
</feature>
<accession>A0ABM1FB00</accession>
<dbReference type="RefSeq" id="XP_014681621.1">
    <property type="nucleotide sequence ID" value="XM_014826135.1"/>
</dbReference>
<sequence>MVTFERPWARIAVWCLLLALLTSKCVAIAQSEQCGCQANITLHISEEGRCTWRDMRTILEENAELKVRVARLEMNLEIAQAQLVELQKDDEYPTIEIDGARWRSFWWYTANAWPTDVLQVEYGSCKASDRFCFGRLPPRLLEAETEILAADSSGNMYRWQFDVNNPTAHAAWRAFHDHEEVKVTNDQAWNPVVISGTAPKAVQDSFMYRKQNGVASLILDDDNCDCLSTINIGHGLCLDAFSTKYAQANVYGVDHLYDTACQPPLPGNQLFMYFKEQSTDVSK</sequence>
<protein>
    <submittedName>
        <fullName evidence="4">Uncharacterized protein LOC106821367</fullName>
    </submittedName>
</protein>
<evidence type="ECO:0000256" key="1">
    <source>
        <dbReference type="SAM" id="Coils"/>
    </source>
</evidence>
<feature type="coiled-coil region" evidence="1">
    <location>
        <begin position="55"/>
        <end position="89"/>
    </location>
</feature>
<keyword evidence="1" id="KW-0175">Coiled coil</keyword>
<keyword evidence="2" id="KW-0732">Signal</keyword>
<organism evidence="3 4">
    <name type="scientific">Priapulus caudatus</name>
    <name type="common">Priapulid worm</name>
    <dbReference type="NCBI Taxonomy" id="37621"/>
    <lineage>
        <taxon>Eukaryota</taxon>
        <taxon>Metazoa</taxon>
        <taxon>Ecdysozoa</taxon>
        <taxon>Scalidophora</taxon>
        <taxon>Priapulida</taxon>
        <taxon>Priapulimorpha</taxon>
        <taxon>Priapulimorphida</taxon>
        <taxon>Priapulidae</taxon>
        <taxon>Priapulus</taxon>
    </lineage>
</organism>
<gene>
    <name evidence="4" type="primary">LOC106821367</name>
</gene>
<dbReference type="Proteomes" id="UP000695022">
    <property type="component" value="Unplaced"/>
</dbReference>
<proteinExistence type="predicted"/>
<evidence type="ECO:0000256" key="2">
    <source>
        <dbReference type="SAM" id="SignalP"/>
    </source>
</evidence>
<dbReference type="GeneID" id="106821367"/>
<keyword evidence="3" id="KW-1185">Reference proteome</keyword>
<name>A0ABM1FB00_PRICU</name>
<feature type="chain" id="PRO_5045631083" evidence="2">
    <location>
        <begin position="28"/>
        <end position="283"/>
    </location>
</feature>